<evidence type="ECO:0000256" key="1">
    <source>
        <dbReference type="SAM" id="MobiDB-lite"/>
    </source>
</evidence>
<evidence type="ECO:0000313" key="2">
    <source>
        <dbReference type="EMBL" id="KAK6627253.1"/>
    </source>
</evidence>
<feature type="compositionally biased region" description="Basic residues" evidence="1">
    <location>
        <begin position="86"/>
        <end position="103"/>
    </location>
</feature>
<sequence>MWKFVNNKFKELKTKIEDICHRTEDQILANRQWKGESRGVNEILEQFTESDERDDTAGDAEEARNETTTEQPEEQQEDVLTEMKRIGGRSRRLLTGKPGRPKKISNTASRENV</sequence>
<gene>
    <name evidence="2" type="ORF">RUM44_009730</name>
</gene>
<name>A0ABR1ATI0_POLSC</name>
<proteinExistence type="predicted"/>
<dbReference type="Proteomes" id="UP001359485">
    <property type="component" value="Unassembled WGS sequence"/>
</dbReference>
<keyword evidence="3" id="KW-1185">Reference proteome</keyword>
<protein>
    <submittedName>
        <fullName evidence="2">Uncharacterized protein</fullName>
    </submittedName>
</protein>
<feature type="compositionally biased region" description="Acidic residues" evidence="1">
    <location>
        <begin position="71"/>
        <end position="80"/>
    </location>
</feature>
<feature type="compositionally biased region" description="Polar residues" evidence="1">
    <location>
        <begin position="104"/>
        <end position="113"/>
    </location>
</feature>
<dbReference type="EMBL" id="JAWJWF010000045">
    <property type="protein sequence ID" value="KAK6627253.1"/>
    <property type="molecule type" value="Genomic_DNA"/>
</dbReference>
<accession>A0ABR1ATI0</accession>
<feature type="compositionally biased region" description="Acidic residues" evidence="1">
    <location>
        <begin position="48"/>
        <end position="60"/>
    </location>
</feature>
<reference evidence="2 3" key="1">
    <citation type="submission" date="2023-09" db="EMBL/GenBank/DDBJ databases">
        <title>Genomes of two closely related lineages of the louse Polyplax serrata with different host specificities.</title>
        <authorList>
            <person name="Martinu J."/>
            <person name="Tarabai H."/>
            <person name="Stefka J."/>
            <person name="Hypsa V."/>
        </authorList>
    </citation>
    <scope>NUCLEOTIDE SEQUENCE [LARGE SCALE GENOMIC DNA]</scope>
    <source>
        <strain evidence="2">98ZLc_SE</strain>
    </source>
</reference>
<feature type="region of interest" description="Disordered" evidence="1">
    <location>
        <begin position="34"/>
        <end position="113"/>
    </location>
</feature>
<evidence type="ECO:0000313" key="3">
    <source>
        <dbReference type="Proteomes" id="UP001359485"/>
    </source>
</evidence>
<organism evidence="2 3">
    <name type="scientific">Polyplax serrata</name>
    <name type="common">Common mouse louse</name>
    <dbReference type="NCBI Taxonomy" id="468196"/>
    <lineage>
        <taxon>Eukaryota</taxon>
        <taxon>Metazoa</taxon>
        <taxon>Ecdysozoa</taxon>
        <taxon>Arthropoda</taxon>
        <taxon>Hexapoda</taxon>
        <taxon>Insecta</taxon>
        <taxon>Pterygota</taxon>
        <taxon>Neoptera</taxon>
        <taxon>Paraneoptera</taxon>
        <taxon>Psocodea</taxon>
        <taxon>Troctomorpha</taxon>
        <taxon>Phthiraptera</taxon>
        <taxon>Anoplura</taxon>
        <taxon>Polyplacidae</taxon>
        <taxon>Polyplax</taxon>
    </lineage>
</organism>
<comment type="caution">
    <text evidence="2">The sequence shown here is derived from an EMBL/GenBank/DDBJ whole genome shotgun (WGS) entry which is preliminary data.</text>
</comment>